<dbReference type="AlphaFoldDB" id="A0AA38P1Y3"/>
<accession>A0AA38P1Y3</accession>
<comment type="caution">
    <text evidence="1">The sequence shown here is derived from an EMBL/GenBank/DDBJ whole genome shotgun (WGS) entry which is preliminary data.</text>
</comment>
<keyword evidence="2" id="KW-1185">Reference proteome</keyword>
<protein>
    <submittedName>
        <fullName evidence="1">Uncharacterized protein</fullName>
    </submittedName>
</protein>
<evidence type="ECO:0000313" key="1">
    <source>
        <dbReference type="EMBL" id="KAJ3834670.1"/>
    </source>
</evidence>
<organism evidence="1 2">
    <name type="scientific">Lentinula raphanica</name>
    <dbReference type="NCBI Taxonomy" id="153919"/>
    <lineage>
        <taxon>Eukaryota</taxon>
        <taxon>Fungi</taxon>
        <taxon>Dikarya</taxon>
        <taxon>Basidiomycota</taxon>
        <taxon>Agaricomycotina</taxon>
        <taxon>Agaricomycetes</taxon>
        <taxon>Agaricomycetidae</taxon>
        <taxon>Agaricales</taxon>
        <taxon>Marasmiineae</taxon>
        <taxon>Omphalotaceae</taxon>
        <taxon>Lentinula</taxon>
    </lineage>
</organism>
<evidence type="ECO:0000313" key="2">
    <source>
        <dbReference type="Proteomes" id="UP001163846"/>
    </source>
</evidence>
<sequence length="211" mass="24029">MMTSINSSIPQTTGEAMTAKIQSLPIDYQKLIQGFRRGLIFPSTFPPDIQCTRQTLQDPSCECKKCICRALIYYASLFVYHDLRMDSLAQGIDLESERARCPPLLDLGNGHCLYHALNISHIINNDPQLSMSLARPEHCFVYDSVTQGRYWWRNFPPRETWPAGRFQEIACPATVAAQWTVYLLNANYRFGLEFGGSIQIFIAMLQTKPLV</sequence>
<proteinExistence type="predicted"/>
<name>A0AA38P1Y3_9AGAR</name>
<dbReference type="EMBL" id="MU806500">
    <property type="protein sequence ID" value="KAJ3834670.1"/>
    <property type="molecule type" value="Genomic_DNA"/>
</dbReference>
<gene>
    <name evidence="1" type="ORF">F5878DRAFT_347205</name>
</gene>
<reference evidence="1" key="1">
    <citation type="submission" date="2022-08" db="EMBL/GenBank/DDBJ databases">
        <authorList>
            <consortium name="DOE Joint Genome Institute"/>
            <person name="Min B."/>
            <person name="Riley R."/>
            <person name="Sierra-Patev S."/>
            <person name="Naranjo-Ortiz M."/>
            <person name="Looney B."/>
            <person name="Konkel Z."/>
            <person name="Slot J.C."/>
            <person name="Sakamoto Y."/>
            <person name="Steenwyk J.L."/>
            <person name="Rokas A."/>
            <person name="Carro J."/>
            <person name="Camarero S."/>
            <person name="Ferreira P."/>
            <person name="Molpeceres G."/>
            <person name="Ruiz-Duenas F.J."/>
            <person name="Serrano A."/>
            <person name="Henrissat B."/>
            <person name="Drula E."/>
            <person name="Hughes K.W."/>
            <person name="Mata J.L."/>
            <person name="Ishikawa N.K."/>
            <person name="Vargas-Isla R."/>
            <person name="Ushijima S."/>
            <person name="Smith C.A."/>
            <person name="Ahrendt S."/>
            <person name="Andreopoulos W."/>
            <person name="He G."/>
            <person name="Labutti K."/>
            <person name="Lipzen A."/>
            <person name="Ng V."/>
            <person name="Sandor L."/>
            <person name="Barry K."/>
            <person name="Martinez A.T."/>
            <person name="Xiao Y."/>
            <person name="Gibbons J.G."/>
            <person name="Terashima K."/>
            <person name="Hibbett D.S."/>
            <person name="Grigoriev I.V."/>
        </authorList>
    </citation>
    <scope>NUCLEOTIDE SEQUENCE</scope>
    <source>
        <strain evidence="1">TFB9207</strain>
    </source>
</reference>
<dbReference type="Proteomes" id="UP001163846">
    <property type="component" value="Unassembled WGS sequence"/>
</dbReference>